<dbReference type="AlphaFoldDB" id="A0AAN4VZ38"/>
<dbReference type="GO" id="GO:0008270">
    <property type="term" value="F:zinc ion binding"/>
    <property type="evidence" value="ECO:0007669"/>
    <property type="project" value="InterPro"/>
</dbReference>
<proteinExistence type="predicted"/>
<accession>A0AAN4VZ38</accession>
<reference evidence="3 4" key="1">
    <citation type="submission" date="2021-12" db="EMBL/GenBank/DDBJ databases">
        <title>Genome sequencing of bacteria with rrn-lacking chromosome and rrn-plasmid.</title>
        <authorList>
            <person name="Anda M."/>
            <person name="Iwasaki W."/>
        </authorList>
    </citation>
    <scope>NUCLEOTIDE SEQUENCE [LARGE SCALE GENOMIC DNA]</scope>
    <source>
        <strain evidence="3 4">NBRC 15940</strain>
    </source>
</reference>
<sequence>MFYTFFKQEFRSAVKRPMIYIFFFLFALLSATAVMSDKVMIGGGIGNVFRNSPSTVVIFTLVLSVFALVVAAAFFNNAALRDYNNGFHEILFSKPIHRGAYYWGRFFAAWGLSVIPILGIYLGVIIGTFMGPAVGWTDVDRLGPVPWAAFTSGFLIFAVPNMLMAGAVVYALAHRFKNTMYSFIGIIVILVAYLVAGTLMSDLENQNLASLFDILGVRSYFHATRYFTPADKNAIGVPLEKWLVLNRFLWAGVSVLVLLVSYYFFSFKMVASGKKSIKKPKEEIAPTATGMVMPTVHQDFSKGYSISQFISTFKMDFKSLMKSTLFKVMLLFSLSLFVADLLQGFEYYGLQSFPVTYKMVDLVHNSMGLMLIVFSIFYSGELIWKDRDAKLNEVMGASPKLNFVNLLAKVSAVLGMYVLLATTLVLMGMAYQLISGYYLIKPSVYFGSLIFNMLASNVIWLVVAIFIQVMMSNKYFAYFITVMLYFCTDILRAILKVESKMLSIGEVPYVKYSDLSGFGPSLEANIWFSAFWLLLSGIILWKASLFFQDKVGQTFKQRIIFASKQLSARVMMGGASLFVIWVFVGGWIYYNTQILNPYKTGEELEELAVNYEKEYSKYRGFPQPKISDVVYHVDLFPEERAMKAKVDWTIYNAHETPLDSLIFSFDKSYHPTFNIPNSALAYMDENGFCIYTLKEPMAPGDSMTIQINTSYAAKGFENNVSNGGILKNGTFIMNFQFMPTIGYDAQLELQDRHSRKEKGLPKRLRAAVLDQNDIETRNKNYLTYGQSDWIPMETFISTSADQIPIAAGSLIAKEERDGRNHYHYKVDHPSQRFNAFISADYAVRSKKWNGIDIEIYYNEEHPENVDRMIDAVQNSLDYYSTHFGPYTHKQARIIEFPRFGDYAQAYPGTMPYSESMGFIIDLKEEGENNFVNKVVAHEMAHQWWAHQLVSAPMQGVTMLTESFAEYSALMVMKQASTDMEMKEFLKYNMDRYLGGRSMEREKELPLYKVENQGYLHYRKGSVVLYALQDYLGEDKVNGALRDFLEEYRYAAPPYPTSLDFLRHLENYTPDSLRYLVTDLLKEITLYDFRMETAEARPFGNDQYQLDLTFTAKKIKADSLGNEQEVPMQDWIDVGVFSDEAQKELAFRKRVKVKEGKNEVRLILDEQPLKAAVDPRQIMIEKVVDDNVKRVNQLQEKADLIVENDI</sequence>
<name>A0AAN4VZ38_9BACT</name>
<feature type="transmembrane region" description="Helical" evidence="1">
    <location>
        <begin position="18"/>
        <end position="36"/>
    </location>
</feature>
<dbReference type="GO" id="GO:0016020">
    <property type="term" value="C:membrane"/>
    <property type="evidence" value="ECO:0007669"/>
    <property type="project" value="TreeGrafter"/>
</dbReference>
<keyword evidence="1" id="KW-0812">Transmembrane</keyword>
<dbReference type="PANTHER" id="PTHR11533:SF174">
    <property type="entry name" value="PUROMYCIN-SENSITIVE AMINOPEPTIDASE-RELATED"/>
    <property type="match status" value="1"/>
</dbReference>
<dbReference type="Proteomes" id="UP001310022">
    <property type="component" value="Unassembled WGS sequence"/>
</dbReference>
<dbReference type="RefSeq" id="WP_338237306.1">
    <property type="nucleotide sequence ID" value="NZ_BQKE01000001.1"/>
</dbReference>
<keyword evidence="1" id="KW-1133">Transmembrane helix</keyword>
<gene>
    <name evidence="3" type="ORF">PEDI_24160</name>
</gene>
<feature type="transmembrane region" description="Helical" evidence="1">
    <location>
        <begin position="248"/>
        <end position="271"/>
    </location>
</feature>
<feature type="transmembrane region" description="Helical" evidence="1">
    <location>
        <begin position="362"/>
        <end position="384"/>
    </location>
</feature>
<evidence type="ECO:0000313" key="3">
    <source>
        <dbReference type="EMBL" id="GJM61864.1"/>
    </source>
</evidence>
<dbReference type="GO" id="GO:0005615">
    <property type="term" value="C:extracellular space"/>
    <property type="evidence" value="ECO:0007669"/>
    <property type="project" value="TreeGrafter"/>
</dbReference>
<dbReference type="InterPro" id="IPR014782">
    <property type="entry name" value="Peptidase_M1_dom"/>
</dbReference>
<evidence type="ECO:0000256" key="1">
    <source>
        <dbReference type="SAM" id="Phobius"/>
    </source>
</evidence>
<dbReference type="Pfam" id="PF01433">
    <property type="entry name" value="Peptidase_M1"/>
    <property type="match status" value="1"/>
</dbReference>
<dbReference type="EMBL" id="BQKE01000001">
    <property type="protein sequence ID" value="GJM61864.1"/>
    <property type="molecule type" value="Genomic_DNA"/>
</dbReference>
<dbReference type="PANTHER" id="PTHR11533">
    <property type="entry name" value="PROTEASE M1 ZINC METALLOPROTEASE"/>
    <property type="match status" value="1"/>
</dbReference>
<keyword evidence="4" id="KW-1185">Reference proteome</keyword>
<dbReference type="GO" id="GO:0005737">
    <property type="term" value="C:cytoplasm"/>
    <property type="evidence" value="ECO:0007669"/>
    <property type="project" value="TreeGrafter"/>
</dbReference>
<feature type="transmembrane region" description="Helical" evidence="1">
    <location>
        <begin position="324"/>
        <end position="342"/>
    </location>
</feature>
<feature type="transmembrane region" description="Helical" evidence="1">
    <location>
        <begin position="475"/>
        <end position="495"/>
    </location>
</feature>
<evidence type="ECO:0000259" key="2">
    <source>
        <dbReference type="Pfam" id="PF01433"/>
    </source>
</evidence>
<dbReference type="GO" id="GO:0042277">
    <property type="term" value="F:peptide binding"/>
    <property type="evidence" value="ECO:0007669"/>
    <property type="project" value="TreeGrafter"/>
</dbReference>
<organism evidence="3 4">
    <name type="scientific">Persicobacter diffluens</name>
    <dbReference type="NCBI Taxonomy" id="981"/>
    <lineage>
        <taxon>Bacteria</taxon>
        <taxon>Pseudomonadati</taxon>
        <taxon>Bacteroidota</taxon>
        <taxon>Cytophagia</taxon>
        <taxon>Cytophagales</taxon>
        <taxon>Persicobacteraceae</taxon>
        <taxon>Persicobacter</taxon>
    </lineage>
</organism>
<dbReference type="InterPro" id="IPR050344">
    <property type="entry name" value="Peptidase_M1_aminopeptidases"/>
</dbReference>
<feature type="transmembrane region" description="Helical" evidence="1">
    <location>
        <begin position="180"/>
        <end position="200"/>
    </location>
</feature>
<dbReference type="GO" id="GO:0043171">
    <property type="term" value="P:peptide catabolic process"/>
    <property type="evidence" value="ECO:0007669"/>
    <property type="project" value="TreeGrafter"/>
</dbReference>
<keyword evidence="1" id="KW-0472">Membrane</keyword>
<evidence type="ECO:0000313" key="4">
    <source>
        <dbReference type="Proteomes" id="UP001310022"/>
    </source>
</evidence>
<dbReference type="InterPro" id="IPR027268">
    <property type="entry name" value="Peptidase_M4/M1_CTD_sf"/>
</dbReference>
<feature type="transmembrane region" description="Helical" evidence="1">
    <location>
        <begin position="100"/>
        <end position="127"/>
    </location>
</feature>
<protein>
    <submittedName>
        <fullName evidence="3">Membrane protein</fullName>
    </submittedName>
</protein>
<feature type="domain" description="Peptidase M1 membrane alanine aminopeptidase" evidence="2">
    <location>
        <begin position="870"/>
        <end position="1067"/>
    </location>
</feature>
<feature type="transmembrane region" description="Helical" evidence="1">
    <location>
        <begin position="147"/>
        <end position="173"/>
    </location>
</feature>
<dbReference type="SUPFAM" id="SSF55486">
    <property type="entry name" value="Metalloproteases ('zincins'), catalytic domain"/>
    <property type="match status" value="1"/>
</dbReference>
<comment type="caution">
    <text evidence="3">The sequence shown here is derived from an EMBL/GenBank/DDBJ whole genome shotgun (WGS) entry which is preliminary data.</text>
</comment>
<feature type="transmembrane region" description="Helical" evidence="1">
    <location>
        <begin position="56"/>
        <end position="79"/>
    </location>
</feature>
<feature type="transmembrane region" description="Helical" evidence="1">
    <location>
        <begin position="526"/>
        <end position="547"/>
    </location>
</feature>
<feature type="transmembrane region" description="Helical" evidence="1">
    <location>
        <begin position="568"/>
        <end position="590"/>
    </location>
</feature>
<feature type="transmembrane region" description="Helical" evidence="1">
    <location>
        <begin position="443"/>
        <end position="463"/>
    </location>
</feature>
<feature type="transmembrane region" description="Helical" evidence="1">
    <location>
        <begin position="404"/>
        <end position="431"/>
    </location>
</feature>
<dbReference type="GO" id="GO:0070006">
    <property type="term" value="F:metalloaminopeptidase activity"/>
    <property type="evidence" value="ECO:0007669"/>
    <property type="project" value="TreeGrafter"/>
</dbReference>
<dbReference type="Gene3D" id="1.10.390.10">
    <property type="entry name" value="Neutral Protease Domain 2"/>
    <property type="match status" value="1"/>
</dbReference>